<evidence type="ECO:0000256" key="1">
    <source>
        <dbReference type="SAM" id="MobiDB-lite"/>
    </source>
</evidence>
<feature type="region of interest" description="Disordered" evidence="1">
    <location>
        <begin position="104"/>
        <end position="123"/>
    </location>
</feature>
<protein>
    <submittedName>
        <fullName evidence="2">Uncharacterized protein</fullName>
    </submittedName>
</protein>
<reference evidence="2" key="2">
    <citation type="submission" date="2024-10" db="UniProtKB">
        <authorList>
            <consortium name="EnsemblProtists"/>
        </authorList>
    </citation>
    <scope>IDENTIFICATION</scope>
</reference>
<evidence type="ECO:0000313" key="2">
    <source>
        <dbReference type="EnsemblProtists" id="EOD05533"/>
    </source>
</evidence>
<feature type="compositionally biased region" description="Low complexity" evidence="1">
    <location>
        <begin position="31"/>
        <end position="45"/>
    </location>
</feature>
<evidence type="ECO:0000313" key="3">
    <source>
        <dbReference type="Proteomes" id="UP000013827"/>
    </source>
</evidence>
<accession>A0A0D3I2P8</accession>
<organism evidence="2 3">
    <name type="scientific">Emiliania huxleyi (strain CCMP1516)</name>
    <dbReference type="NCBI Taxonomy" id="280463"/>
    <lineage>
        <taxon>Eukaryota</taxon>
        <taxon>Haptista</taxon>
        <taxon>Haptophyta</taxon>
        <taxon>Prymnesiophyceae</taxon>
        <taxon>Isochrysidales</taxon>
        <taxon>Noelaerhabdaceae</taxon>
        <taxon>Emiliania</taxon>
    </lineage>
</organism>
<dbReference type="PaxDb" id="2903-EOD05533"/>
<dbReference type="KEGG" id="ehx:EMIHUDRAFT_250263"/>
<dbReference type="AlphaFoldDB" id="A0A0D3I2P8"/>
<dbReference type="GeneID" id="17251680"/>
<keyword evidence="3" id="KW-1185">Reference proteome</keyword>
<proteinExistence type="predicted"/>
<dbReference type="RefSeq" id="XP_005757962.1">
    <property type="nucleotide sequence ID" value="XM_005757905.1"/>
</dbReference>
<dbReference type="EnsemblProtists" id="EOD05533">
    <property type="protein sequence ID" value="EOD05533"/>
    <property type="gene ID" value="EMIHUDRAFT_250263"/>
</dbReference>
<feature type="region of interest" description="Disordered" evidence="1">
    <location>
        <begin position="1"/>
        <end position="64"/>
    </location>
</feature>
<dbReference type="Proteomes" id="UP000013827">
    <property type="component" value="Unassembled WGS sequence"/>
</dbReference>
<sequence>MPHGCDWPAPRRVSSARRSDSGQRNSPGLNAQPGAPARAGARHGACNAQQCSPRLAQMRPSSQPTVHRLLKKHCDECGTGDTWQAGTAVQSAKGRLLRKMASGAYPRGARVPSAYGPSRTRLT</sequence>
<name>A0A0D3I2P8_EMIH1</name>
<reference evidence="3" key="1">
    <citation type="journal article" date="2013" name="Nature">
        <title>Pan genome of the phytoplankton Emiliania underpins its global distribution.</title>
        <authorList>
            <person name="Read B.A."/>
            <person name="Kegel J."/>
            <person name="Klute M.J."/>
            <person name="Kuo A."/>
            <person name="Lefebvre S.C."/>
            <person name="Maumus F."/>
            <person name="Mayer C."/>
            <person name="Miller J."/>
            <person name="Monier A."/>
            <person name="Salamov A."/>
            <person name="Young J."/>
            <person name="Aguilar M."/>
            <person name="Claverie J.M."/>
            <person name="Frickenhaus S."/>
            <person name="Gonzalez K."/>
            <person name="Herman E.K."/>
            <person name="Lin Y.C."/>
            <person name="Napier J."/>
            <person name="Ogata H."/>
            <person name="Sarno A.F."/>
            <person name="Shmutz J."/>
            <person name="Schroeder D."/>
            <person name="de Vargas C."/>
            <person name="Verret F."/>
            <person name="von Dassow P."/>
            <person name="Valentin K."/>
            <person name="Van de Peer Y."/>
            <person name="Wheeler G."/>
            <person name="Dacks J.B."/>
            <person name="Delwiche C.F."/>
            <person name="Dyhrman S.T."/>
            <person name="Glockner G."/>
            <person name="John U."/>
            <person name="Richards T."/>
            <person name="Worden A.Z."/>
            <person name="Zhang X."/>
            <person name="Grigoriev I.V."/>
            <person name="Allen A.E."/>
            <person name="Bidle K."/>
            <person name="Borodovsky M."/>
            <person name="Bowler C."/>
            <person name="Brownlee C."/>
            <person name="Cock J.M."/>
            <person name="Elias M."/>
            <person name="Gladyshev V.N."/>
            <person name="Groth M."/>
            <person name="Guda C."/>
            <person name="Hadaegh A."/>
            <person name="Iglesias-Rodriguez M.D."/>
            <person name="Jenkins J."/>
            <person name="Jones B.M."/>
            <person name="Lawson T."/>
            <person name="Leese F."/>
            <person name="Lindquist E."/>
            <person name="Lobanov A."/>
            <person name="Lomsadze A."/>
            <person name="Malik S.B."/>
            <person name="Marsh M.E."/>
            <person name="Mackinder L."/>
            <person name="Mock T."/>
            <person name="Mueller-Roeber B."/>
            <person name="Pagarete A."/>
            <person name="Parker M."/>
            <person name="Probert I."/>
            <person name="Quesneville H."/>
            <person name="Raines C."/>
            <person name="Rensing S.A."/>
            <person name="Riano-Pachon D.M."/>
            <person name="Richier S."/>
            <person name="Rokitta S."/>
            <person name="Shiraiwa Y."/>
            <person name="Soanes D.M."/>
            <person name="van der Giezen M."/>
            <person name="Wahlund T.M."/>
            <person name="Williams B."/>
            <person name="Wilson W."/>
            <person name="Wolfe G."/>
            <person name="Wurch L.L."/>
        </authorList>
    </citation>
    <scope>NUCLEOTIDE SEQUENCE</scope>
</reference>
<dbReference type="HOGENOM" id="CLU_2019572_0_0_1"/>